<dbReference type="AlphaFoldDB" id="A0AA92T1L8"/>
<dbReference type="Proteomes" id="UP000261245">
    <property type="component" value="Unassembled WGS sequence"/>
</dbReference>
<gene>
    <name evidence="2" type="ORF">DXB80_14355</name>
</gene>
<keyword evidence="1" id="KW-0812">Transmembrane</keyword>
<organism evidence="2 3">
    <name type="scientific">Segatella copri</name>
    <dbReference type="NCBI Taxonomy" id="165179"/>
    <lineage>
        <taxon>Bacteria</taxon>
        <taxon>Pseudomonadati</taxon>
        <taxon>Bacteroidota</taxon>
        <taxon>Bacteroidia</taxon>
        <taxon>Bacteroidales</taxon>
        <taxon>Prevotellaceae</taxon>
        <taxon>Segatella</taxon>
    </lineage>
</organism>
<evidence type="ECO:0000313" key="3">
    <source>
        <dbReference type="Proteomes" id="UP000261245"/>
    </source>
</evidence>
<evidence type="ECO:0000313" key="2">
    <source>
        <dbReference type="EMBL" id="RGN03105.1"/>
    </source>
</evidence>
<name>A0AA92T1L8_9BACT</name>
<sequence>MAKIQKKDKNAIGNIISQPFKDLCPRAIRQAIYFIDFYKIIMRNFGMAIVIAISSKCQKLSIRNTNILHTIDYISTSPTDTDAQYLYIFCIISHIIVASISIDCKIKQKFDKLYQQALIFSFTRLANKYSVLFYRFRFKLNMHHFMITFMLLLPIFTIKIEFLRIGVISDATPFLEPTNQVDSFMMISQDMLCCVFKTQHSSFIYQ</sequence>
<evidence type="ECO:0000256" key="1">
    <source>
        <dbReference type="SAM" id="Phobius"/>
    </source>
</evidence>
<keyword evidence="1" id="KW-0472">Membrane</keyword>
<feature type="transmembrane region" description="Helical" evidence="1">
    <location>
        <begin position="31"/>
        <end position="53"/>
    </location>
</feature>
<proteinExistence type="predicted"/>
<feature type="transmembrane region" description="Helical" evidence="1">
    <location>
        <begin position="85"/>
        <end position="106"/>
    </location>
</feature>
<protein>
    <recommendedName>
        <fullName evidence="4">Transmembrane protein</fullName>
    </recommendedName>
</protein>
<feature type="transmembrane region" description="Helical" evidence="1">
    <location>
        <begin position="142"/>
        <end position="160"/>
    </location>
</feature>
<comment type="caution">
    <text evidence="2">The sequence shown here is derived from an EMBL/GenBank/DDBJ whole genome shotgun (WGS) entry which is preliminary data.</text>
</comment>
<accession>A0AA92T1L8</accession>
<keyword evidence="1" id="KW-1133">Transmembrane helix</keyword>
<dbReference type="EMBL" id="QSUC01000069">
    <property type="protein sequence ID" value="RGN03105.1"/>
    <property type="molecule type" value="Genomic_DNA"/>
</dbReference>
<evidence type="ECO:0008006" key="4">
    <source>
        <dbReference type="Google" id="ProtNLM"/>
    </source>
</evidence>
<reference evidence="2 3" key="1">
    <citation type="submission" date="2018-08" db="EMBL/GenBank/DDBJ databases">
        <title>A genome reference for cultivated species of the human gut microbiota.</title>
        <authorList>
            <person name="Zou Y."/>
            <person name="Xue W."/>
            <person name="Luo G."/>
        </authorList>
    </citation>
    <scope>NUCLEOTIDE SEQUENCE [LARGE SCALE GENOMIC DNA]</scope>
    <source>
        <strain evidence="2 3">OM06-11</strain>
    </source>
</reference>